<dbReference type="eggNOG" id="ENOG502Z93M">
    <property type="taxonomic scope" value="Bacteria"/>
</dbReference>
<feature type="transmembrane region" description="Helical" evidence="1">
    <location>
        <begin position="340"/>
        <end position="358"/>
    </location>
</feature>
<feature type="transmembrane region" description="Helical" evidence="1">
    <location>
        <begin position="160"/>
        <end position="184"/>
    </location>
</feature>
<keyword evidence="1" id="KW-1133">Transmembrane helix</keyword>
<dbReference type="RefSeq" id="WP_245601430.1">
    <property type="nucleotide sequence ID" value="NZ_FPAW01000011.1"/>
</dbReference>
<feature type="transmembrane region" description="Helical" evidence="1">
    <location>
        <begin position="81"/>
        <end position="101"/>
    </location>
</feature>
<keyword evidence="1" id="KW-0472">Membrane</keyword>
<evidence type="ECO:0000313" key="3">
    <source>
        <dbReference type="Proteomes" id="UP000182466"/>
    </source>
</evidence>
<feature type="transmembrane region" description="Helical" evidence="1">
    <location>
        <begin position="406"/>
        <end position="429"/>
    </location>
</feature>
<keyword evidence="3" id="KW-1185">Reference proteome</keyword>
<reference evidence="2 3" key="1">
    <citation type="submission" date="2016-10" db="EMBL/GenBank/DDBJ databases">
        <authorList>
            <person name="de Groot N.N."/>
        </authorList>
    </citation>
    <scope>NUCLEOTIDE SEQUENCE [LARGE SCALE GENOMIC DNA]</scope>
    <source>
        <strain evidence="2 3">CGMCC 1.10959</strain>
    </source>
</reference>
<name>A0A1I7BNX1_9RHOB</name>
<dbReference type="STRING" id="999627.SAMN05216236_11160"/>
<evidence type="ECO:0000313" key="2">
    <source>
        <dbReference type="EMBL" id="SFT88894.1"/>
    </source>
</evidence>
<organism evidence="2 3">
    <name type="scientific">Sedimentitalea nanhaiensis</name>
    <dbReference type="NCBI Taxonomy" id="999627"/>
    <lineage>
        <taxon>Bacteria</taxon>
        <taxon>Pseudomonadati</taxon>
        <taxon>Pseudomonadota</taxon>
        <taxon>Alphaproteobacteria</taxon>
        <taxon>Rhodobacterales</taxon>
        <taxon>Paracoccaceae</taxon>
        <taxon>Sedimentitalea</taxon>
    </lineage>
</organism>
<feature type="transmembrane region" description="Helical" evidence="1">
    <location>
        <begin position="121"/>
        <end position="140"/>
    </location>
</feature>
<feature type="transmembrane region" description="Helical" evidence="1">
    <location>
        <begin position="263"/>
        <end position="285"/>
    </location>
</feature>
<dbReference type="Proteomes" id="UP000182466">
    <property type="component" value="Unassembled WGS sequence"/>
</dbReference>
<keyword evidence="1" id="KW-0812">Transmembrane</keyword>
<accession>A0A1I7BNX1</accession>
<sequence>MSIFQYSPRFKGLTVFGLLPAHQAQAHAAEQGFVLLLPTDAYIVAGTACVALTVLLLTILPDRLAMGLFRPARLTRWIRCVGLRRWTSCLSFGVLAVLIWAGLNGSRDPLSNPLPLTVWTVWWVALVTLQGMLGDLWRWLNPWSGPVALTRHLLRLPVVLRLPTGLGQGCALVTFLGFAVFLLADPAPADPARLAVIVMGYWLFTYLALLAFGPRWHWRGEGISMLMRNYATLGLFGRTGRNLGLGATGWQAIARRPPQMGEAVFMVVMLGSGSFDGLNETFWWLDLMGINPLEFPGRSAVTMQNAIGLIAANAALVAAYGLAIWLGMRLIGGEVAPGRAFCLMAPSILPIALGYHIAHYLPSFLVDGQYVLAVLNDPLARGSDLLGLGTFYVTTGFFNAADSVRVIWLSQAGAVVIGHVLAVIMAHAIAVRAFGDTRRAALFQTPLAVFMLVYTLFGLWLLASPRGV</sequence>
<gene>
    <name evidence="2" type="ORF">SAMN05216236_11160</name>
</gene>
<dbReference type="EMBL" id="FPAW01000011">
    <property type="protein sequence ID" value="SFT88894.1"/>
    <property type="molecule type" value="Genomic_DNA"/>
</dbReference>
<dbReference type="AlphaFoldDB" id="A0A1I7BNX1"/>
<feature type="transmembrane region" description="Helical" evidence="1">
    <location>
        <begin position="196"/>
        <end position="218"/>
    </location>
</feature>
<feature type="transmembrane region" description="Helical" evidence="1">
    <location>
        <begin position="441"/>
        <end position="463"/>
    </location>
</feature>
<feature type="transmembrane region" description="Helical" evidence="1">
    <location>
        <begin position="42"/>
        <end position="60"/>
    </location>
</feature>
<evidence type="ECO:0000256" key="1">
    <source>
        <dbReference type="SAM" id="Phobius"/>
    </source>
</evidence>
<protein>
    <submittedName>
        <fullName evidence="2">Uncharacterized protein</fullName>
    </submittedName>
</protein>
<feature type="transmembrane region" description="Helical" evidence="1">
    <location>
        <begin position="305"/>
        <end position="328"/>
    </location>
</feature>
<proteinExistence type="predicted"/>